<dbReference type="SUPFAM" id="SSF52833">
    <property type="entry name" value="Thioredoxin-like"/>
    <property type="match status" value="1"/>
</dbReference>
<name>A0ABR9UX62_9CHRO</name>
<evidence type="ECO:0000313" key="3">
    <source>
        <dbReference type="Proteomes" id="UP000651156"/>
    </source>
</evidence>
<accession>A0ABR9UX62</accession>
<proteinExistence type="predicted"/>
<evidence type="ECO:0000259" key="1">
    <source>
        <dbReference type="PROSITE" id="PS51352"/>
    </source>
</evidence>
<protein>
    <submittedName>
        <fullName evidence="2">AhpC/TSA family protein</fullName>
    </submittedName>
</protein>
<dbReference type="Proteomes" id="UP000651156">
    <property type="component" value="Unassembled WGS sequence"/>
</dbReference>
<gene>
    <name evidence="2" type="ORF">IQ230_20035</name>
</gene>
<dbReference type="EMBL" id="JADEWN010000060">
    <property type="protein sequence ID" value="MBE9192598.1"/>
    <property type="molecule type" value="Genomic_DNA"/>
</dbReference>
<dbReference type="Gene3D" id="3.40.30.10">
    <property type="entry name" value="Glutaredoxin"/>
    <property type="match status" value="1"/>
</dbReference>
<evidence type="ECO:0000313" key="2">
    <source>
        <dbReference type="EMBL" id="MBE9192598.1"/>
    </source>
</evidence>
<dbReference type="PROSITE" id="PS51352">
    <property type="entry name" value="THIOREDOXIN_2"/>
    <property type="match status" value="1"/>
</dbReference>
<dbReference type="InterPro" id="IPR013766">
    <property type="entry name" value="Thioredoxin_domain"/>
</dbReference>
<dbReference type="CDD" id="cd02970">
    <property type="entry name" value="PRX_like2"/>
    <property type="match status" value="1"/>
</dbReference>
<sequence length="173" mass="19536">MTATPTKLMTGTQIPELEVKTLDGNFWKLEQKPQFTMIVFYRGWFCPICQSYLTEIANHLEDFANLGVDVIALSGDSREKAQQSQNDWGIQNLTIGYEASIDLMRRWGLYISKGAFENEPPLFCEPGLFLVKPDGILFYAAINSGPFGRPPISEMLSSIDFVLKKNYPVRGTE</sequence>
<dbReference type="InterPro" id="IPR000866">
    <property type="entry name" value="AhpC/TSA"/>
</dbReference>
<reference evidence="2 3" key="1">
    <citation type="submission" date="2020-10" db="EMBL/GenBank/DDBJ databases">
        <authorList>
            <person name="Castelo-Branco R."/>
            <person name="Eusebio N."/>
            <person name="Adriana R."/>
            <person name="Vieira A."/>
            <person name="Brugerolle De Fraissinette N."/>
            <person name="Rezende De Castro R."/>
            <person name="Schneider M.P."/>
            <person name="Vasconcelos V."/>
            <person name="Leao P.N."/>
        </authorList>
    </citation>
    <scope>NUCLEOTIDE SEQUENCE [LARGE SCALE GENOMIC DNA]</scope>
    <source>
        <strain evidence="2 3">LEGE 06123</strain>
    </source>
</reference>
<organism evidence="2 3">
    <name type="scientific">Gloeocapsopsis crepidinum LEGE 06123</name>
    <dbReference type="NCBI Taxonomy" id="588587"/>
    <lineage>
        <taxon>Bacteria</taxon>
        <taxon>Bacillati</taxon>
        <taxon>Cyanobacteriota</taxon>
        <taxon>Cyanophyceae</taxon>
        <taxon>Oscillatoriophycideae</taxon>
        <taxon>Chroococcales</taxon>
        <taxon>Chroococcaceae</taxon>
        <taxon>Gloeocapsopsis</taxon>
    </lineage>
</organism>
<dbReference type="InterPro" id="IPR036249">
    <property type="entry name" value="Thioredoxin-like_sf"/>
</dbReference>
<keyword evidence="3" id="KW-1185">Reference proteome</keyword>
<dbReference type="Pfam" id="PF00578">
    <property type="entry name" value="AhpC-TSA"/>
    <property type="match status" value="1"/>
</dbReference>
<comment type="caution">
    <text evidence="2">The sequence shown here is derived from an EMBL/GenBank/DDBJ whole genome shotgun (WGS) entry which is preliminary data.</text>
</comment>
<dbReference type="RefSeq" id="WP_193934019.1">
    <property type="nucleotide sequence ID" value="NZ_CAWPMZ010000097.1"/>
</dbReference>
<feature type="domain" description="Thioredoxin" evidence="1">
    <location>
        <begin position="8"/>
        <end position="164"/>
    </location>
</feature>